<evidence type="ECO:0000313" key="2">
    <source>
        <dbReference type="EMBL" id="POS80644.1"/>
    </source>
</evidence>
<keyword evidence="3" id="KW-1185">Reference proteome</keyword>
<dbReference type="InterPro" id="IPR002052">
    <property type="entry name" value="DNA_methylase_N6_adenine_CS"/>
</dbReference>
<dbReference type="Gene3D" id="1.10.8.10">
    <property type="entry name" value="DNA helicase RuvA subunit, C-terminal domain"/>
    <property type="match status" value="1"/>
</dbReference>
<dbReference type="PANTHER" id="PTHR18895">
    <property type="entry name" value="HEMK METHYLTRANSFERASE"/>
    <property type="match status" value="1"/>
</dbReference>
<evidence type="ECO:0000313" key="3">
    <source>
        <dbReference type="Proteomes" id="UP000094444"/>
    </source>
</evidence>
<dbReference type="InterPro" id="IPR029063">
    <property type="entry name" value="SAM-dependent_MTases_sf"/>
</dbReference>
<evidence type="ECO:0000259" key="1">
    <source>
        <dbReference type="Pfam" id="PF13847"/>
    </source>
</evidence>
<dbReference type="GO" id="GO:0005739">
    <property type="term" value="C:mitochondrion"/>
    <property type="evidence" value="ECO:0007669"/>
    <property type="project" value="TreeGrafter"/>
</dbReference>
<gene>
    <name evidence="2" type="ORF">DHEL01_v200969</name>
</gene>
<dbReference type="InterPro" id="IPR025714">
    <property type="entry name" value="Methyltranfer_dom"/>
</dbReference>
<dbReference type="OrthoDB" id="269872at2759"/>
<dbReference type="FunCoup" id="A0A2P5IDP9">
    <property type="interactions" value="73"/>
</dbReference>
<organism evidence="2 3">
    <name type="scientific">Diaporthe helianthi</name>
    <dbReference type="NCBI Taxonomy" id="158607"/>
    <lineage>
        <taxon>Eukaryota</taxon>
        <taxon>Fungi</taxon>
        <taxon>Dikarya</taxon>
        <taxon>Ascomycota</taxon>
        <taxon>Pezizomycotina</taxon>
        <taxon>Sordariomycetes</taxon>
        <taxon>Sordariomycetidae</taxon>
        <taxon>Diaporthales</taxon>
        <taxon>Diaporthaceae</taxon>
        <taxon>Diaporthe</taxon>
    </lineage>
</organism>
<dbReference type="InterPro" id="IPR050320">
    <property type="entry name" value="N5-glutamine_MTase"/>
</dbReference>
<dbReference type="STRING" id="158607.A0A2P5IDP9"/>
<dbReference type="Pfam" id="PF13847">
    <property type="entry name" value="Methyltransf_31"/>
    <property type="match status" value="1"/>
</dbReference>
<dbReference type="SUPFAM" id="SSF53335">
    <property type="entry name" value="S-adenosyl-L-methionine-dependent methyltransferases"/>
    <property type="match status" value="1"/>
</dbReference>
<feature type="domain" description="Methyltransferase" evidence="1">
    <location>
        <begin position="128"/>
        <end position="183"/>
    </location>
</feature>
<dbReference type="Proteomes" id="UP000094444">
    <property type="component" value="Unassembled WGS sequence"/>
</dbReference>
<proteinExistence type="predicted"/>
<name>A0A2P5IDP9_DIAHE</name>
<sequence length="375" mass="40871">MPRITPGAIRQAYNISPHAATLLPACRDLPSTLNELRWIREHVEELQRGRPPSPIRTEHQLASLCRRRGKGEPLQYVLGSQPFGNLDLKCRTGVLIPRPEPEAYTTHLASLIKQGSLPGIGHNNNPQKALRILDLCTGTGCIALLLYSLLRNTTTVRQGNLHVTGVDISADAVRLARENLAHNITRGHVSEPEAPRQSVRFIKGDVFSDSLFSTGPAAAAADGVNGCDVMVCNPPYVSRWAFSHQTARSVRNYEPKIAQVPAVAYDSGRGAAAAVVSRPEDVFYARLLDIAARLRPRVMLFEVGDLGQALRVAEMALRHGELAGSGSGLSVEVWRDWPDAAPEEDEEVSAQVLQGSREVHIRGSGHGRSVFMQCS</sequence>
<comment type="caution">
    <text evidence="2">The sequence shown here is derived from an EMBL/GenBank/DDBJ whole genome shotgun (WGS) entry which is preliminary data.</text>
</comment>
<keyword evidence="2" id="KW-0489">Methyltransferase</keyword>
<keyword evidence="2" id="KW-0808">Transferase</keyword>
<protein>
    <submittedName>
        <fullName evidence="2">HemK family methyltransferase</fullName>
    </submittedName>
</protein>
<dbReference type="GO" id="GO:0032259">
    <property type="term" value="P:methylation"/>
    <property type="evidence" value="ECO:0007669"/>
    <property type="project" value="UniProtKB-KW"/>
</dbReference>
<dbReference type="PROSITE" id="PS00092">
    <property type="entry name" value="N6_MTASE"/>
    <property type="match status" value="1"/>
</dbReference>
<dbReference type="Gene3D" id="3.40.50.150">
    <property type="entry name" value="Vaccinia Virus protein VP39"/>
    <property type="match status" value="1"/>
</dbReference>
<dbReference type="AlphaFoldDB" id="A0A2P5IDP9"/>
<reference evidence="2" key="1">
    <citation type="submission" date="2017-09" db="EMBL/GenBank/DDBJ databases">
        <title>Polyketide synthases of a Diaporthe helianthi virulent isolate.</title>
        <authorList>
            <person name="Baroncelli R."/>
        </authorList>
    </citation>
    <scope>NUCLEOTIDE SEQUENCE [LARGE SCALE GENOMIC DNA]</scope>
    <source>
        <strain evidence="2">7/96</strain>
    </source>
</reference>
<dbReference type="EMBL" id="MAVT02000039">
    <property type="protein sequence ID" value="POS80644.1"/>
    <property type="molecule type" value="Genomic_DNA"/>
</dbReference>
<dbReference type="GO" id="GO:0008168">
    <property type="term" value="F:methyltransferase activity"/>
    <property type="evidence" value="ECO:0007669"/>
    <property type="project" value="UniProtKB-KW"/>
</dbReference>
<dbReference type="GO" id="GO:0003676">
    <property type="term" value="F:nucleic acid binding"/>
    <property type="evidence" value="ECO:0007669"/>
    <property type="project" value="InterPro"/>
</dbReference>
<dbReference type="InParanoid" id="A0A2P5IDP9"/>
<dbReference type="PANTHER" id="PTHR18895:SF74">
    <property type="entry name" value="MTRF1L RELEASE FACTOR GLUTAMINE METHYLTRANSFERASE"/>
    <property type="match status" value="1"/>
</dbReference>
<dbReference type="CDD" id="cd02440">
    <property type="entry name" value="AdoMet_MTases"/>
    <property type="match status" value="1"/>
</dbReference>
<accession>A0A2P5IDP9</accession>